<feature type="compositionally biased region" description="Acidic residues" evidence="1">
    <location>
        <begin position="301"/>
        <end position="310"/>
    </location>
</feature>
<dbReference type="EMBL" id="CDHN01000002">
    <property type="protein sequence ID" value="CEJ89416.1"/>
    <property type="molecule type" value="Genomic_DNA"/>
</dbReference>
<accession>A0A0A1SXG6</accession>
<evidence type="ECO:0000313" key="2">
    <source>
        <dbReference type="EMBL" id="CEJ89416.1"/>
    </source>
</evidence>
<dbReference type="AlphaFoldDB" id="A0A0A1SXG6"/>
<keyword evidence="3" id="KW-1185">Reference proteome</keyword>
<name>A0A0A1SXG6_9HYPO</name>
<protein>
    <submittedName>
        <fullName evidence="2">Uncharacterized protein</fullName>
    </submittedName>
</protein>
<sequence>MTNFGDLKKYGLPARKPWDGNIKTKVVTLIPDQFAIPEDKDEWTLEKLEQVCVYIGIDWKKRSRPLVITSVFDDFVRACRLWTYQDITLFNKLSDKLRLGCNRPTIPNHPIRRQHWGRNIEIVHAFLLMRLFGCPPSSRYMREAASCIRRIPARWHRQNREARELMRTTTSINNELDHDQDEQVVYEPASERIQPIQKTPIEGQTYHFKEIFDELAKGMAPELIRQGYSQDYVVAVITNEVCNWIAMEERRQCHEKFQRLLSSMQTFHDDFHAVTGMQIQMNTDGSGIGNEEEKPPPAEQISEDEAPPLD</sequence>
<reference evidence="2 3" key="1">
    <citation type="journal article" date="2015" name="Genome Announc.">
        <title>Draft Genome Sequence and Gene Annotation of the Entomopathogenic Fungus Verticillium hemipterigenum.</title>
        <authorList>
            <person name="Horn F."/>
            <person name="Habel A."/>
            <person name="Scharf D.H."/>
            <person name="Dworschak J."/>
            <person name="Brakhage A.A."/>
            <person name="Guthke R."/>
            <person name="Hertweck C."/>
            <person name="Linde J."/>
        </authorList>
    </citation>
    <scope>NUCLEOTIDE SEQUENCE [LARGE SCALE GENOMIC DNA]</scope>
</reference>
<dbReference type="HOGENOM" id="CLU_897673_0_0_1"/>
<organism evidence="2 3">
    <name type="scientific">[Torrubiella] hemipterigena</name>
    <dbReference type="NCBI Taxonomy" id="1531966"/>
    <lineage>
        <taxon>Eukaryota</taxon>
        <taxon>Fungi</taxon>
        <taxon>Dikarya</taxon>
        <taxon>Ascomycota</taxon>
        <taxon>Pezizomycotina</taxon>
        <taxon>Sordariomycetes</taxon>
        <taxon>Hypocreomycetidae</taxon>
        <taxon>Hypocreales</taxon>
        <taxon>Clavicipitaceae</taxon>
        <taxon>Clavicipitaceae incertae sedis</taxon>
        <taxon>'Torrubiella' clade</taxon>
    </lineage>
</organism>
<proteinExistence type="predicted"/>
<dbReference type="Proteomes" id="UP000039046">
    <property type="component" value="Unassembled WGS sequence"/>
</dbReference>
<feature type="region of interest" description="Disordered" evidence="1">
    <location>
        <begin position="281"/>
        <end position="310"/>
    </location>
</feature>
<evidence type="ECO:0000313" key="3">
    <source>
        <dbReference type="Proteomes" id="UP000039046"/>
    </source>
</evidence>
<gene>
    <name evidence="2" type="ORF">VHEMI05259</name>
</gene>
<evidence type="ECO:0000256" key="1">
    <source>
        <dbReference type="SAM" id="MobiDB-lite"/>
    </source>
</evidence>